<dbReference type="GO" id="GO:1990189">
    <property type="term" value="F:protein N-terminal-serine acetyltransferase activity"/>
    <property type="evidence" value="ECO:0007669"/>
    <property type="project" value="TreeGrafter"/>
</dbReference>
<dbReference type="InterPro" id="IPR051908">
    <property type="entry name" value="Ribosomal_N-acetyltransferase"/>
</dbReference>
<dbReference type="PANTHER" id="PTHR43441">
    <property type="entry name" value="RIBOSOMAL-PROTEIN-SERINE ACETYLTRANSFERASE"/>
    <property type="match status" value="1"/>
</dbReference>
<dbReference type="PROSITE" id="PS51186">
    <property type="entry name" value="GNAT"/>
    <property type="match status" value="1"/>
</dbReference>
<evidence type="ECO:0000313" key="2">
    <source>
        <dbReference type="EMBL" id="MBR7831066.1"/>
    </source>
</evidence>
<feature type="domain" description="N-acetyltransferase" evidence="1">
    <location>
        <begin position="33"/>
        <end position="193"/>
    </location>
</feature>
<dbReference type="Gene3D" id="3.40.630.30">
    <property type="match status" value="1"/>
</dbReference>
<dbReference type="Pfam" id="PF13302">
    <property type="entry name" value="Acetyltransf_3"/>
    <property type="match status" value="1"/>
</dbReference>
<organism evidence="2 3">
    <name type="scientific">Actinospica acidithermotolerans</name>
    <dbReference type="NCBI Taxonomy" id="2828514"/>
    <lineage>
        <taxon>Bacteria</taxon>
        <taxon>Bacillati</taxon>
        <taxon>Actinomycetota</taxon>
        <taxon>Actinomycetes</taxon>
        <taxon>Catenulisporales</taxon>
        <taxon>Actinospicaceae</taxon>
        <taxon>Actinospica</taxon>
    </lineage>
</organism>
<protein>
    <submittedName>
        <fullName evidence="2">GNAT family N-acetyltransferase</fullName>
    </submittedName>
</protein>
<dbReference type="AlphaFoldDB" id="A0A941EGW2"/>
<evidence type="ECO:0000259" key="1">
    <source>
        <dbReference type="PROSITE" id="PS51186"/>
    </source>
</evidence>
<dbReference type="InterPro" id="IPR000182">
    <property type="entry name" value="GNAT_dom"/>
</dbReference>
<accession>A0A941EGW2</accession>
<gene>
    <name evidence="2" type="ORF">KDK95_32475</name>
</gene>
<dbReference type="InterPro" id="IPR016181">
    <property type="entry name" value="Acyl_CoA_acyltransferase"/>
</dbReference>
<dbReference type="GO" id="GO:0008999">
    <property type="term" value="F:protein-N-terminal-alanine acetyltransferase activity"/>
    <property type="evidence" value="ECO:0007669"/>
    <property type="project" value="TreeGrafter"/>
</dbReference>
<dbReference type="EMBL" id="JAGSOH010000181">
    <property type="protein sequence ID" value="MBR7831066.1"/>
    <property type="molecule type" value="Genomic_DNA"/>
</dbReference>
<dbReference type="SUPFAM" id="SSF55729">
    <property type="entry name" value="Acyl-CoA N-acyltransferases (Nat)"/>
    <property type="match status" value="1"/>
</dbReference>
<dbReference type="PANTHER" id="PTHR43441:SF10">
    <property type="entry name" value="ACETYLTRANSFERASE"/>
    <property type="match status" value="1"/>
</dbReference>
<proteinExistence type="predicted"/>
<dbReference type="RefSeq" id="WP_212522185.1">
    <property type="nucleotide sequence ID" value="NZ_JAGSOH010000181.1"/>
</dbReference>
<name>A0A941EGW2_9ACTN</name>
<reference evidence="2" key="1">
    <citation type="submission" date="2021-04" db="EMBL/GenBank/DDBJ databases">
        <title>Genome based classification of Actinospica acidithermotolerans sp. nov., an actinobacterium isolated from an Indonesian hot spring.</title>
        <authorList>
            <person name="Kusuma A.B."/>
            <person name="Putra K.E."/>
            <person name="Nafisah S."/>
            <person name="Loh J."/>
            <person name="Nouioui I."/>
            <person name="Goodfellow M."/>
        </authorList>
    </citation>
    <scope>NUCLEOTIDE SEQUENCE</scope>
    <source>
        <strain evidence="2">MGRD01-02</strain>
    </source>
</reference>
<comment type="caution">
    <text evidence="2">The sequence shown here is derived from an EMBL/GenBank/DDBJ whole genome shotgun (WGS) entry which is preliminary data.</text>
</comment>
<dbReference type="Proteomes" id="UP000676325">
    <property type="component" value="Unassembled WGS sequence"/>
</dbReference>
<dbReference type="GO" id="GO:0005737">
    <property type="term" value="C:cytoplasm"/>
    <property type="evidence" value="ECO:0007669"/>
    <property type="project" value="TreeGrafter"/>
</dbReference>
<sequence>MTATRNLLEPVHLSAGRLYLRPTEPGDEAAVAAALRDPGIALWNTGISIARAPEAERAAIWLRVREQGWASGAAANFAVVDATTGELLGTVGIRDINRLPEQAVAGYWTAPGARGRGVAPQALDVVARWAFAPQRAGGLGLHRIVLDHALVNTGSCRVAEKAGFRLEGTMRGSFLAHDGSRHDSHLHARLATDGASEPS</sequence>
<keyword evidence="3" id="KW-1185">Reference proteome</keyword>
<evidence type="ECO:0000313" key="3">
    <source>
        <dbReference type="Proteomes" id="UP000676325"/>
    </source>
</evidence>